<dbReference type="GO" id="GO:0043856">
    <property type="term" value="F:anti-sigma factor antagonist activity"/>
    <property type="evidence" value="ECO:0007669"/>
    <property type="project" value="InterPro"/>
</dbReference>
<evidence type="ECO:0000256" key="2">
    <source>
        <dbReference type="RuleBase" id="RU003749"/>
    </source>
</evidence>
<comment type="similarity">
    <text evidence="1 2">Belongs to the anti-sigma-factor antagonist family.</text>
</comment>
<name>A0A0S2IQZ4_LEPBO</name>
<protein>
    <recommendedName>
        <fullName evidence="2">Anti-sigma factor antagonist</fullName>
    </recommendedName>
</protein>
<dbReference type="Proteomes" id="UP000058857">
    <property type="component" value="Chromosome 1"/>
</dbReference>
<dbReference type="PANTHER" id="PTHR33495">
    <property type="entry name" value="ANTI-SIGMA FACTOR ANTAGONIST TM_1081-RELATED-RELATED"/>
    <property type="match status" value="1"/>
</dbReference>
<gene>
    <name evidence="4" type="ORF">LBBP_01803</name>
</gene>
<sequence length="144" mass="15769">MNKDIFGERIMETKSDPLNQKSNELKLSIENISSSGTLPGPAIIVQIQGDINIFSAKKLKDAFNEAIEKKVYIHLIDLSGVRTMDSSGIATFIGAQNQLSKIAGGGLVLYSLTPQIEKMLELTRLKALFRTASNFSEAIRILSV</sequence>
<dbReference type="AlphaFoldDB" id="A0A0S2IQZ4"/>
<dbReference type="CDD" id="cd07043">
    <property type="entry name" value="STAS_anti-anti-sigma_factors"/>
    <property type="match status" value="1"/>
</dbReference>
<dbReference type="PANTHER" id="PTHR33495:SF2">
    <property type="entry name" value="ANTI-SIGMA FACTOR ANTAGONIST TM_1081-RELATED"/>
    <property type="match status" value="1"/>
</dbReference>
<dbReference type="InterPro" id="IPR003658">
    <property type="entry name" value="Anti-sigma_ant"/>
</dbReference>
<feature type="domain" description="STAS" evidence="3">
    <location>
        <begin position="43"/>
        <end position="142"/>
    </location>
</feature>
<dbReference type="InterPro" id="IPR036513">
    <property type="entry name" value="STAS_dom_sf"/>
</dbReference>
<proteinExistence type="inferred from homology"/>
<dbReference type="PATRIC" id="fig|280505.15.peg.1767"/>
<dbReference type="SUPFAM" id="SSF52091">
    <property type="entry name" value="SpoIIaa-like"/>
    <property type="match status" value="1"/>
</dbReference>
<dbReference type="InterPro" id="IPR002645">
    <property type="entry name" value="STAS_dom"/>
</dbReference>
<dbReference type="EMBL" id="CP012029">
    <property type="protein sequence ID" value="ALO26084.1"/>
    <property type="molecule type" value="Genomic_DNA"/>
</dbReference>
<evidence type="ECO:0000259" key="3">
    <source>
        <dbReference type="PROSITE" id="PS50801"/>
    </source>
</evidence>
<evidence type="ECO:0000313" key="4">
    <source>
        <dbReference type="EMBL" id="ALO26084.1"/>
    </source>
</evidence>
<dbReference type="Pfam" id="PF01740">
    <property type="entry name" value="STAS"/>
    <property type="match status" value="1"/>
</dbReference>
<organism evidence="4">
    <name type="scientific">Leptospira borgpetersenii serovar Ballum</name>
    <dbReference type="NCBI Taxonomy" id="280505"/>
    <lineage>
        <taxon>Bacteria</taxon>
        <taxon>Pseudomonadati</taxon>
        <taxon>Spirochaetota</taxon>
        <taxon>Spirochaetia</taxon>
        <taxon>Leptospirales</taxon>
        <taxon>Leptospiraceae</taxon>
        <taxon>Leptospira</taxon>
    </lineage>
</organism>
<dbReference type="Gene3D" id="3.30.750.24">
    <property type="entry name" value="STAS domain"/>
    <property type="match status" value="1"/>
</dbReference>
<evidence type="ECO:0000256" key="1">
    <source>
        <dbReference type="ARBA" id="ARBA00009013"/>
    </source>
</evidence>
<dbReference type="PROSITE" id="PS50801">
    <property type="entry name" value="STAS"/>
    <property type="match status" value="1"/>
</dbReference>
<evidence type="ECO:0000313" key="5">
    <source>
        <dbReference type="Proteomes" id="UP000058857"/>
    </source>
</evidence>
<dbReference type="NCBIfam" id="TIGR00377">
    <property type="entry name" value="ant_ant_sig"/>
    <property type="match status" value="1"/>
</dbReference>
<reference evidence="4 5" key="1">
    <citation type="journal article" date="2015" name="PLoS Negl. Trop. Dis.">
        <title>Distribution of Plasmids in Distinct Leptospira Pathogenic Species.</title>
        <authorList>
            <person name="Wang Y."/>
            <person name="Zhuang X."/>
            <person name="Zhong Y."/>
            <person name="Zhang C."/>
            <person name="Zhang Y."/>
            <person name="Zeng L."/>
            <person name="Zhu Y."/>
            <person name="He P."/>
            <person name="Dong K."/>
            <person name="Pal U."/>
            <person name="Guo X."/>
            <person name="Qin J."/>
        </authorList>
    </citation>
    <scope>NUCLEOTIDE SEQUENCE [LARGE SCALE GENOMIC DNA]</scope>
    <source>
        <strain evidence="4 5">56604</strain>
    </source>
</reference>
<accession>A0A0S2IQZ4</accession>